<name>A0AC60QFR2_IXOPE</name>
<dbReference type="Proteomes" id="UP000805193">
    <property type="component" value="Unassembled WGS sequence"/>
</dbReference>
<sequence length="196" mass="21560">MKVTSTMHLGVSTKSDDREPLFFLPEKPVEISDSQSQDKKRTILPTCVAGRTFVAISKHGLGSLNRREADPLLRRDGLVPYLRSRLIPDILAPVHGTEAQTTTPLRTSGARQGVHGADASSFGNDRPVFWVAVLTEWECLRADTSFVSSLYDSLPSRMAAVIDVNGELTRYRVDCKDSVYLDCAGSSLKCFDSVLL</sequence>
<dbReference type="EMBL" id="JABSTQ010009098">
    <property type="protein sequence ID" value="KAG0432979.1"/>
    <property type="molecule type" value="Genomic_DNA"/>
</dbReference>
<evidence type="ECO:0000313" key="2">
    <source>
        <dbReference type="Proteomes" id="UP000805193"/>
    </source>
</evidence>
<proteinExistence type="predicted"/>
<reference evidence="1 2" key="1">
    <citation type="journal article" date="2020" name="Cell">
        <title>Large-Scale Comparative Analyses of Tick Genomes Elucidate Their Genetic Diversity and Vector Capacities.</title>
        <authorList>
            <consortium name="Tick Genome and Microbiome Consortium (TIGMIC)"/>
            <person name="Jia N."/>
            <person name="Wang J."/>
            <person name="Shi W."/>
            <person name="Du L."/>
            <person name="Sun Y."/>
            <person name="Zhan W."/>
            <person name="Jiang J.F."/>
            <person name="Wang Q."/>
            <person name="Zhang B."/>
            <person name="Ji P."/>
            <person name="Bell-Sakyi L."/>
            <person name="Cui X.M."/>
            <person name="Yuan T.T."/>
            <person name="Jiang B.G."/>
            <person name="Yang W.F."/>
            <person name="Lam T.T."/>
            <person name="Chang Q.C."/>
            <person name="Ding S.J."/>
            <person name="Wang X.J."/>
            <person name="Zhu J.G."/>
            <person name="Ruan X.D."/>
            <person name="Zhao L."/>
            <person name="Wei J.T."/>
            <person name="Ye R.Z."/>
            <person name="Que T.C."/>
            <person name="Du C.H."/>
            <person name="Zhou Y.H."/>
            <person name="Cheng J.X."/>
            <person name="Dai P.F."/>
            <person name="Guo W.B."/>
            <person name="Han X.H."/>
            <person name="Huang E.J."/>
            <person name="Li L.F."/>
            <person name="Wei W."/>
            <person name="Gao Y.C."/>
            <person name="Liu J.Z."/>
            <person name="Shao H.Z."/>
            <person name="Wang X."/>
            <person name="Wang C.C."/>
            <person name="Yang T.C."/>
            <person name="Huo Q.B."/>
            <person name="Li W."/>
            <person name="Chen H.Y."/>
            <person name="Chen S.E."/>
            <person name="Zhou L.G."/>
            <person name="Ni X.B."/>
            <person name="Tian J.H."/>
            <person name="Sheng Y."/>
            <person name="Liu T."/>
            <person name="Pan Y.S."/>
            <person name="Xia L.Y."/>
            <person name="Li J."/>
            <person name="Zhao F."/>
            <person name="Cao W.C."/>
        </authorList>
    </citation>
    <scope>NUCLEOTIDE SEQUENCE [LARGE SCALE GENOMIC DNA]</scope>
    <source>
        <strain evidence="1">Iper-2018</strain>
    </source>
</reference>
<protein>
    <submittedName>
        <fullName evidence="1">Uncharacterized protein</fullName>
    </submittedName>
</protein>
<accession>A0AC60QFR2</accession>
<keyword evidence="2" id="KW-1185">Reference proteome</keyword>
<gene>
    <name evidence="1" type="ORF">HPB47_020343</name>
</gene>
<comment type="caution">
    <text evidence="1">The sequence shown here is derived from an EMBL/GenBank/DDBJ whole genome shotgun (WGS) entry which is preliminary data.</text>
</comment>
<organism evidence="1 2">
    <name type="scientific">Ixodes persulcatus</name>
    <name type="common">Taiga tick</name>
    <dbReference type="NCBI Taxonomy" id="34615"/>
    <lineage>
        <taxon>Eukaryota</taxon>
        <taxon>Metazoa</taxon>
        <taxon>Ecdysozoa</taxon>
        <taxon>Arthropoda</taxon>
        <taxon>Chelicerata</taxon>
        <taxon>Arachnida</taxon>
        <taxon>Acari</taxon>
        <taxon>Parasitiformes</taxon>
        <taxon>Ixodida</taxon>
        <taxon>Ixodoidea</taxon>
        <taxon>Ixodidae</taxon>
        <taxon>Ixodinae</taxon>
        <taxon>Ixodes</taxon>
    </lineage>
</organism>
<evidence type="ECO:0000313" key="1">
    <source>
        <dbReference type="EMBL" id="KAG0432979.1"/>
    </source>
</evidence>